<name>A0A6C0DVP1_9ZZZZ</name>
<proteinExistence type="predicted"/>
<reference evidence="1" key="1">
    <citation type="journal article" date="2020" name="Nature">
        <title>Giant virus diversity and host interactions through global metagenomics.</title>
        <authorList>
            <person name="Schulz F."/>
            <person name="Roux S."/>
            <person name="Paez-Espino D."/>
            <person name="Jungbluth S."/>
            <person name="Walsh D.A."/>
            <person name="Denef V.J."/>
            <person name="McMahon K.D."/>
            <person name="Konstantinidis K.T."/>
            <person name="Eloe-Fadrosh E.A."/>
            <person name="Kyrpides N.C."/>
            <person name="Woyke T."/>
        </authorList>
    </citation>
    <scope>NUCLEOTIDE SEQUENCE</scope>
    <source>
        <strain evidence="1">GVMAG-M-3300023174-60</strain>
    </source>
</reference>
<dbReference type="EMBL" id="MN739677">
    <property type="protein sequence ID" value="QHT20440.1"/>
    <property type="molecule type" value="Genomic_DNA"/>
</dbReference>
<organism evidence="1">
    <name type="scientific">viral metagenome</name>
    <dbReference type="NCBI Taxonomy" id="1070528"/>
    <lineage>
        <taxon>unclassified sequences</taxon>
        <taxon>metagenomes</taxon>
        <taxon>organismal metagenomes</taxon>
    </lineage>
</organism>
<dbReference type="AlphaFoldDB" id="A0A6C0DVP1"/>
<protein>
    <submittedName>
        <fullName evidence="1">Uncharacterized protein</fullName>
    </submittedName>
</protein>
<sequence length="57" mass="6646">MNTPLENIAHNIIYELWFSVAESIFKRVCEVTELNQEQIDALKVVALRPNDFQVLIE</sequence>
<accession>A0A6C0DVP1</accession>
<evidence type="ECO:0000313" key="1">
    <source>
        <dbReference type="EMBL" id="QHT20440.1"/>
    </source>
</evidence>